<dbReference type="EMBL" id="PDLM01000006">
    <property type="protein sequence ID" value="RDW75271.1"/>
    <property type="molecule type" value="Genomic_DNA"/>
</dbReference>
<dbReference type="OrthoDB" id="652091at2759"/>
<dbReference type="CDD" id="cd19165">
    <property type="entry name" value="HemeO"/>
    <property type="match status" value="1"/>
</dbReference>
<dbReference type="AlphaFoldDB" id="A0A3D8RNA3"/>
<keyword evidence="4" id="KW-0472">Membrane</keyword>
<dbReference type="Pfam" id="PF01126">
    <property type="entry name" value="Heme_oxygenase"/>
    <property type="match status" value="1"/>
</dbReference>
<sequence length="410" mass="46122">MDSPFVLPHAKTEETGSLSEQINIATRSSHTQLNRLILARLPLAIPPYSLDPSTYAYGLLHIAPVYITFESLWERILDEPGNFSVKASSQTYSILSRLRLPGLQRSRRLRADIEVLSGLPGKEVRDILHKISFHVKTSEFITHLTTSVGAKPHVLLAYAWVMYMALFAGGRHLRAFLYNAGTDFWARSPGKQPGNVPQSHTLSGAAVAPGLQFFQFPGEEDGEDIKRQFKERFAESETLLSHAEKHDIVQEARHIFAFMVDIIGELDRGCGSVDVNLAETEKTDVPTALRSQDIAFTAREWRSKIQVSLSDQQMQRGLSIIQALRVRVHLELARIRRFSFTTRFQIPGFSVRKATAPFSCRLLMSSPMNNKAGPLKVNAAGTVFLLISIMGVFFFLIWSILFKASHYFEF</sequence>
<evidence type="ECO:0000256" key="3">
    <source>
        <dbReference type="ARBA" id="ARBA00023004"/>
    </source>
</evidence>
<dbReference type="InterPro" id="IPR002051">
    <property type="entry name" value="Haem_Oase"/>
</dbReference>
<dbReference type="GO" id="GO:0004392">
    <property type="term" value="F:heme oxygenase (decyclizing) activity"/>
    <property type="evidence" value="ECO:0007669"/>
    <property type="project" value="InterPro"/>
</dbReference>
<keyword evidence="3" id="KW-0408">Iron</keyword>
<dbReference type="InterPro" id="IPR016084">
    <property type="entry name" value="Haem_Oase-like_multi-hlx"/>
</dbReference>
<proteinExistence type="predicted"/>
<dbReference type="Gene3D" id="1.20.910.10">
    <property type="entry name" value="Heme oxygenase-like"/>
    <property type="match status" value="1"/>
</dbReference>
<keyword evidence="4" id="KW-1133">Transmembrane helix</keyword>
<keyword evidence="1" id="KW-0349">Heme</keyword>
<dbReference type="PANTHER" id="PTHR10720:SF0">
    <property type="entry name" value="HEME OXYGENASE"/>
    <property type="match status" value="1"/>
</dbReference>
<dbReference type="InterPro" id="IPR016053">
    <property type="entry name" value="Haem_Oase-like"/>
</dbReference>
<accession>A0A3D8RNA3</accession>
<evidence type="ECO:0000256" key="1">
    <source>
        <dbReference type="ARBA" id="ARBA00022617"/>
    </source>
</evidence>
<dbReference type="PANTHER" id="PTHR10720">
    <property type="entry name" value="HEME OXYGENASE"/>
    <property type="match status" value="1"/>
</dbReference>
<evidence type="ECO:0000313" key="6">
    <source>
        <dbReference type="Proteomes" id="UP000256645"/>
    </source>
</evidence>
<comment type="caution">
    <text evidence="5">The sequence shown here is derived from an EMBL/GenBank/DDBJ whole genome shotgun (WGS) entry which is preliminary data.</text>
</comment>
<evidence type="ECO:0000256" key="2">
    <source>
        <dbReference type="ARBA" id="ARBA00022723"/>
    </source>
</evidence>
<feature type="transmembrane region" description="Helical" evidence="4">
    <location>
        <begin position="379"/>
        <end position="402"/>
    </location>
</feature>
<evidence type="ECO:0008006" key="7">
    <source>
        <dbReference type="Google" id="ProtNLM"/>
    </source>
</evidence>
<evidence type="ECO:0000313" key="5">
    <source>
        <dbReference type="EMBL" id="RDW75271.1"/>
    </source>
</evidence>
<keyword evidence="2" id="KW-0479">Metal-binding</keyword>
<organism evidence="5 6">
    <name type="scientific">Coleophoma cylindrospora</name>
    <dbReference type="NCBI Taxonomy" id="1849047"/>
    <lineage>
        <taxon>Eukaryota</taxon>
        <taxon>Fungi</taxon>
        <taxon>Dikarya</taxon>
        <taxon>Ascomycota</taxon>
        <taxon>Pezizomycotina</taxon>
        <taxon>Leotiomycetes</taxon>
        <taxon>Helotiales</taxon>
        <taxon>Dermateaceae</taxon>
        <taxon>Coleophoma</taxon>
    </lineage>
</organism>
<dbReference type="GO" id="GO:0006788">
    <property type="term" value="P:heme oxidation"/>
    <property type="evidence" value="ECO:0007669"/>
    <property type="project" value="InterPro"/>
</dbReference>
<dbReference type="SUPFAM" id="SSF48613">
    <property type="entry name" value="Heme oxygenase-like"/>
    <property type="match status" value="1"/>
</dbReference>
<protein>
    <recommendedName>
        <fullName evidence="7">Heme oxygenase-like protein</fullName>
    </recommendedName>
</protein>
<gene>
    <name evidence="5" type="ORF">BP6252_06413</name>
</gene>
<dbReference type="STRING" id="1849047.A0A3D8RNA3"/>
<dbReference type="Proteomes" id="UP000256645">
    <property type="component" value="Unassembled WGS sequence"/>
</dbReference>
<reference evidence="5 6" key="1">
    <citation type="journal article" date="2018" name="IMA Fungus">
        <title>IMA Genome-F 9: Draft genome sequence of Annulohypoxylon stygium, Aspergillus mulundensis, Berkeleyomyces basicola (syn. Thielaviopsis basicola), Ceratocystis smalleyi, two Cercospora beticola strains, Coleophoma cylindrospora, Fusarium fracticaudum, Phialophora cf. hyalina, and Morchella septimelata.</title>
        <authorList>
            <person name="Wingfield B.D."/>
            <person name="Bills G.F."/>
            <person name="Dong Y."/>
            <person name="Huang W."/>
            <person name="Nel W.J."/>
            <person name="Swalarsk-Parry B.S."/>
            <person name="Vaghefi N."/>
            <person name="Wilken P.M."/>
            <person name="An Z."/>
            <person name="de Beer Z.W."/>
            <person name="De Vos L."/>
            <person name="Chen L."/>
            <person name="Duong T.A."/>
            <person name="Gao Y."/>
            <person name="Hammerbacher A."/>
            <person name="Kikkert J.R."/>
            <person name="Li Y."/>
            <person name="Li H."/>
            <person name="Li K."/>
            <person name="Li Q."/>
            <person name="Liu X."/>
            <person name="Ma X."/>
            <person name="Naidoo K."/>
            <person name="Pethybridge S.J."/>
            <person name="Sun J."/>
            <person name="Steenkamp E.T."/>
            <person name="van der Nest M.A."/>
            <person name="van Wyk S."/>
            <person name="Wingfield M.J."/>
            <person name="Xiong C."/>
            <person name="Yue Q."/>
            <person name="Zhang X."/>
        </authorList>
    </citation>
    <scope>NUCLEOTIDE SEQUENCE [LARGE SCALE GENOMIC DNA]</scope>
    <source>
        <strain evidence="5 6">BP6252</strain>
    </source>
</reference>
<keyword evidence="6" id="KW-1185">Reference proteome</keyword>
<dbReference type="GO" id="GO:0046872">
    <property type="term" value="F:metal ion binding"/>
    <property type="evidence" value="ECO:0007669"/>
    <property type="project" value="UniProtKB-KW"/>
</dbReference>
<name>A0A3D8RNA3_9HELO</name>
<evidence type="ECO:0000256" key="4">
    <source>
        <dbReference type="SAM" id="Phobius"/>
    </source>
</evidence>
<keyword evidence="4" id="KW-0812">Transmembrane</keyword>